<dbReference type="InterPro" id="IPR036941">
    <property type="entry name" value="Rcpt_L-dom_sf"/>
</dbReference>
<gene>
    <name evidence="32" type="ORF">scyTo_0007090</name>
</gene>
<evidence type="ECO:0000259" key="31">
    <source>
        <dbReference type="PROSITE" id="PS50011"/>
    </source>
</evidence>
<keyword evidence="9" id="KW-0677">Repeat</keyword>
<dbReference type="PROSITE" id="PS00109">
    <property type="entry name" value="PROTEIN_KINASE_TYR"/>
    <property type="match status" value="1"/>
</dbReference>
<keyword evidence="19" id="KW-0010">Activator</keyword>
<evidence type="ECO:0000256" key="19">
    <source>
        <dbReference type="ARBA" id="ARBA00023159"/>
    </source>
</evidence>
<dbReference type="SMART" id="SM00219">
    <property type="entry name" value="TyrKc"/>
    <property type="match status" value="1"/>
</dbReference>
<keyword evidence="18" id="KW-1015">Disulfide bond</keyword>
<dbReference type="CDD" id="cd05108">
    <property type="entry name" value="PTKc_EGFR"/>
    <property type="match status" value="1"/>
</dbReference>
<evidence type="ECO:0000256" key="24">
    <source>
        <dbReference type="ARBA" id="ARBA00051243"/>
    </source>
</evidence>
<keyword evidence="8 30" id="KW-0732">Signal</keyword>
<dbReference type="Gene3D" id="3.30.200.20">
    <property type="entry name" value="Phosphorylase Kinase, domain 1"/>
    <property type="match status" value="1"/>
</dbReference>
<dbReference type="FunFam" id="3.80.20.20:FF:000005">
    <property type="entry name" value="Receptor protein-tyrosine kinase"/>
    <property type="match status" value="1"/>
</dbReference>
<dbReference type="Pfam" id="PF14843">
    <property type="entry name" value="GF_recep_IV"/>
    <property type="match status" value="1"/>
</dbReference>
<dbReference type="PROSITE" id="PS00107">
    <property type="entry name" value="PROTEIN_KINASE_ATP"/>
    <property type="match status" value="1"/>
</dbReference>
<evidence type="ECO:0000256" key="29">
    <source>
        <dbReference type="SAM" id="Phobius"/>
    </source>
</evidence>
<dbReference type="EMBL" id="BFAA01002507">
    <property type="protein sequence ID" value="GCB61697.1"/>
    <property type="molecule type" value="Genomic_DNA"/>
</dbReference>
<keyword evidence="11 25" id="KW-0418">Kinase</keyword>
<evidence type="ECO:0000256" key="3">
    <source>
        <dbReference type="ARBA" id="ARBA00011902"/>
    </source>
</evidence>
<dbReference type="CDD" id="cd12093">
    <property type="entry name" value="TM_ErbB1"/>
    <property type="match status" value="1"/>
</dbReference>
<dbReference type="InterPro" id="IPR008266">
    <property type="entry name" value="Tyr_kinase_AS"/>
</dbReference>
<dbReference type="GO" id="GO:0009966">
    <property type="term" value="P:regulation of signal transduction"/>
    <property type="evidence" value="ECO:0007669"/>
    <property type="project" value="UniProtKB-ARBA"/>
</dbReference>
<keyword evidence="12 25" id="KW-0067">ATP-binding</keyword>
<evidence type="ECO:0000256" key="26">
    <source>
        <dbReference type="PIRSR" id="PIRSR000619-1"/>
    </source>
</evidence>
<dbReference type="Pfam" id="PF00757">
    <property type="entry name" value="Furin-like"/>
    <property type="match status" value="1"/>
</dbReference>
<evidence type="ECO:0000256" key="11">
    <source>
        <dbReference type="ARBA" id="ARBA00022777"/>
    </source>
</evidence>
<name>A0A401NLH5_SCYTO</name>
<keyword evidence="16 25" id="KW-0472">Membrane</keyword>
<dbReference type="SUPFAM" id="SSF57184">
    <property type="entry name" value="Growth factor receptor domain"/>
    <property type="match status" value="2"/>
</dbReference>
<dbReference type="Pfam" id="PF07714">
    <property type="entry name" value="PK_Tyr_Ser-Thr"/>
    <property type="match status" value="1"/>
</dbReference>
<keyword evidence="21 25" id="KW-0675">Receptor</keyword>
<evidence type="ECO:0000256" key="15">
    <source>
        <dbReference type="ARBA" id="ARBA00023015"/>
    </source>
</evidence>
<dbReference type="InterPro" id="IPR049328">
    <property type="entry name" value="TM_ErbB1"/>
</dbReference>
<evidence type="ECO:0000256" key="22">
    <source>
        <dbReference type="ARBA" id="ARBA00023180"/>
    </source>
</evidence>
<evidence type="ECO:0000313" key="33">
    <source>
        <dbReference type="Proteomes" id="UP000288216"/>
    </source>
</evidence>
<feature type="transmembrane region" description="Helical" evidence="29">
    <location>
        <begin position="632"/>
        <end position="653"/>
    </location>
</feature>
<dbReference type="FunFam" id="1.10.510.10:FF:002828">
    <property type="entry name" value="Receptor tyrosine-protein kinase erbB-2"/>
    <property type="match status" value="1"/>
</dbReference>
<sequence>MSGSLCSPLPGCVHLLILLSLGRAFLSREVCSGTENKLSLLSSVDEHYNILYRTYNGCEVVMGNLEITFVQPYHNVSFLQSIREVSGYVLIGLNEISRIPLENLRIIRGHQLYEDTFALVILLNYNREKRIGLNELPLSNLTEILTGSVKIASNPQLCHLQSIQWDDILKPNRLANLTVNLTTKNCSKCNAQCHSGACWGAGLEDCQKFTKKICAQQCSGRCRGPNPSDCCHNQCASGCTGPKEYDCLACQRFSDGNTCKESCPRLEIYDTSTFQMIPNPEGKYSYGGTCVKECPHNFVVTDLGSCVRTCSPGTYEVDEGKLRRCKKCEGPCPKDCNGLGVPPFKNTMSINSSNIDSFKNCTKINGNVIIMELAFKGDPFTNTTPLSLEKLDVFRTVKEITGYLFIQSWPSHFENLNVFENLETIRGRTQHRNSISFALVKLNVTSLGLHSLKEISDGQVNIVNNLRLCYVDTIHWERLFKSSRQSMKLNQNKPKEECIAENKVCHSLCSDDGCWGPGPSECFSCRYYIRGRECVETCNTLEGEIREYVDQEMCIRCDAECKPQNGSETCTGSSNEKCKECANVKDGPRCVGSCPSGISGENNTLVWKYPDENKNCQQCHPNCTQHSRIPSIAAGIVGGLLGIVMVALLIAVCMRRRHVRKKRTLRRLLQERELVEPLTPSGAAPNQAHLRILKETEFKKIKVLGSGAFGTVYKGLWNPEGENVKIPVAIKVLREATSPKANKEILDEAYVMASVDHPHVCRLLGICLTSTVQLVTQLMPYGCLLDYTRENKERIGSQYLLNWCVQIAKGMSYLEERRLVHRDLAARNVLVKTPHHIKITDFGLARLLDVDEKEYHEDGGKLPIKWMALESILQRTFTHQSDIWSYGVTVWELMTFGSKPYDGIPASEIPSILEKGERLPQPPICTIDVYMIMVKCWMIDAESRPRFRELTSEFTRMARDPSRYLVIQGDDHIHLPSPTDSRFYRTIMEEEEMEDIVDADEYLVPHPGFFNSPSTSRTPLCASISMTSNNSSTLISRNGHQGIPLREDSEMLRYSADPTLPPDDVDINGCFQPAPEYINQVKRNPLPNSLRSPVSDMENPGYQELVLPFNQNGRGLATGSQYLNSFLDTGKNAEYMNASEPSGKAGLQPLNYWDQNTSHNVSLDNPEYQQNLFPKHTKVNGHVSTAAAENPEYLGVVMPPTGQKHSTV</sequence>
<dbReference type="GO" id="GO:0005634">
    <property type="term" value="C:nucleus"/>
    <property type="evidence" value="ECO:0007669"/>
    <property type="project" value="UniProtKB-SubCell"/>
</dbReference>
<keyword evidence="20" id="KW-0804">Transcription</keyword>
<dbReference type="SMART" id="SM00261">
    <property type="entry name" value="FU"/>
    <property type="match status" value="4"/>
</dbReference>
<feature type="domain" description="Protein kinase" evidence="31">
    <location>
        <begin position="698"/>
        <end position="965"/>
    </location>
</feature>
<dbReference type="PROSITE" id="PS50011">
    <property type="entry name" value="PROTEIN_KINASE_DOM"/>
    <property type="match status" value="1"/>
</dbReference>
<dbReference type="GO" id="GO:0023056">
    <property type="term" value="P:positive regulation of signaling"/>
    <property type="evidence" value="ECO:0007669"/>
    <property type="project" value="UniProtKB-ARBA"/>
</dbReference>
<dbReference type="AlphaFoldDB" id="A0A401NLH5"/>
<dbReference type="EC" id="2.7.10.1" evidence="3 25"/>
<dbReference type="Pfam" id="PF01030">
    <property type="entry name" value="Recep_L_domain"/>
    <property type="match status" value="2"/>
</dbReference>
<comment type="similarity">
    <text evidence="25">Belongs to the protein kinase superfamily. Tyr protein kinase family. EGF receptor subfamily.</text>
</comment>
<feature type="signal peptide" evidence="30">
    <location>
        <begin position="1"/>
        <end position="24"/>
    </location>
</feature>
<accession>A0A401NLH5</accession>
<evidence type="ECO:0000256" key="1">
    <source>
        <dbReference type="ARBA" id="ARBA00004123"/>
    </source>
</evidence>
<keyword evidence="33" id="KW-1185">Reference proteome</keyword>
<evidence type="ECO:0000256" key="16">
    <source>
        <dbReference type="ARBA" id="ARBA00023136"/>
    </source>
</evidence>
<dbReference type="FunFam" id="2.10.220.10:FF:000002">
    <property type="entry name" value="Receptor protein-tyrosine kinase"/>
    <property type="match status" value="1"/>
</dbReference>
<comment type="caution">
    <text evidence="32">The sequence shown here is derived from an EMBL/GenBank/DDBJ whole genome shotgun (WGS) entry which is preliminary data.</text>
</comment>
<protein>
    <recommendedName>
        <fullName evidence="3 25">Receptor protein-tyrosine kinase</fullName>
        <ecNumber evidence="3 25">2.7.10.1</ecNumber>
    </recommendedName>
</protein>
<keyword evidence="6 25" id="KW-0808">Transferase</keyword>
<dbReference type="PANTHER" id="PTHR24416">
    <property type="entry name" value="TYROSINE-PROTEIN KINASE RECEPTOR"/>
    <property type="match status" value="1"/>
</dbReference>
<evidence type="ECO:0000256" key="7">
    <source>
        <dbReference type="ARBA" id="ARBA00022692"/>
    </source>
</evidence>
<dbReference type="Gene3D" id="2.10.220.10">
    <property type="entry name" value="Hormone Receptor, Insulin-like Growth Factor Receptor 1, Chain A, domain 2"/>
    <property type="match status" value="3"/>
</dbReference>
<organism evidence="32 33">
    <name type="scientific">Scyliorhinus torazame</name>
    <name type="common">Cloudy catshark</name>
    <name type="synonym">Catulus torazame</name>
    <dbReference type="NCBI Taxonomy" id="75743"/>
    <lineage>
        <taxon>Eukaryota</taxon>
        <taxon>Metazoa</taxon>
        <taxon>Chordata</taxon>
        <taxon>Craniata</taxon>
        <taxon>Vertebrata</taxon>
        <taxon>Chondrichthyes</taxon>
        <taxon>Elasmobranchii</taxon>
        <taxon>Galeomorphii</taxon>
        <taxon>Galeoidea</taxon>
        <taxon>Carcharhiniformes</taxon>
        <taxon>Scyliorhinidae</taxon>
        <taxon>Scyliorhinus</taxon>
    </lineage>
</organism>
<dbReference type="GO" id="GO:0048408">
    <property type="term" value="F:epidermal growth factor binding"/>
    <property type="evidence" value="ECO:0007669"/>
    <property type="project" value="TreeGrafter"/>
</dbReference>
<dbReference type="GO" id="GO:0050679">
    <property type="term" value="P:positive regulation of epithelial cell proliferation"/>
    <property type="evidence" value="ECO:0007669"/>
    <property type="project" value="TreeGrafter"/>
</dbReference>
<keyword evidence="22" id="KW-0325">Glycoprotein</keyword>
<evidence type="ECO:0000256" key="27">
    <source>
        <dbReference type="PIRSR" id="PIRSR000619-2"/>
    </source>
</evidence>
<feature type="binding site" evidence="27 28">
    <location>
        <position position="731"/>
    </location>
    <ligand>
        <name>ATP</name>
        <dbReference type="ChEBI" id="CHEBI:30616"/>
    </ligand>
</feature>
<evidence type="ECO:0000256" key="14">
    <source>
        <dbReference type="ARBA" id="ARBA00022989"/>
    </source>
</evidence>
<dbReference type="GO" id="GO:0005524">
    <property type="term" value="F:ATP binding"/>
    <property type="evidence" value="ECO:0007669"/>
    <property type="project" value="UniProtKB-UniRule"/>
</dbReference>
<evidence type="ECO:0000256" key="23">
    <source>
        <dbReference type="ARBA" id="ARBA00023242"/>
    </source>
</evidence>
<evidence type="ECO:0000256" key="28">
    <source>
        <dbReference type="PROSITE-ProRule" id="PRU10141"/>
    </source>
</evidence>
<keyword evidence="10 25" id="KW-0547">Nucleotide-binding</keyword>
<evidence type="ECO:0000256" key="20">
    <source>
        <dbReference type="ARBA" id="ARBA00023163"/>
    </source>
</evidence>
<keyword evidence="23" id="KW-0539">Nucleus</keyword>
<dbReference type="InterPro" id="IPR011009">
    <property type="entry name" value="Kinase-like_dom_sf"/>
</dbReference>
<dbReference type="STRING" id="75743.A0A401NLH5"/>
<dbReference type="OrthoDB" id="6219513at2759"/>
<dbReference type="InterPro" id="IPR000719">
    <property type="entry name" value="Prot_kinase_dom"/>
</dbReference>
<dbReference type="GO" id="GO:0009925">
    <property type="term" value="C:basal plasma membrane"/>
    <property type="evidence" value="ECO:0007669"/>
    <property type="project" value="TreeGrafter"/>
</dbReference>
<proteinExistence type="inferred from homology"/>
<dbReference type="Gene3D" id="6.10.250.2930">
    <property type="match status" value="1"/>
</dbReference>
<dbReference type="PIRSF" id="PIRSF000619">
    <property type="entry name" value="TyrPK_EGF-R"/>
    <property type="match status" value="1"/>
</dbReference>
<keyword evidence="5" id="KW-0597">Phosphoprotein</keyword>
<comment type="catalytic activity">
    <reaction evidence="24">
        <text>L-tyrosyl-[protein] + ATP = O-phospho-L-tyrosyl-[protein] + ADP + H(+)</text>
        <dbReference type="Rhea" id="RHEA:10596"/>
        <dbReference type="Rhea" id="RHEA-COMP:10136"/>
        <dbReference type="Rhea" id="RHEA-COMP:20101"/>
        <dbReference type="ChEBI" id="CHEBI:15378"/>
        <dbReference type="ChEBI" id="CHEBI:30616"/>
        <dbReference type="ChEBI" id="CHEBI:46858"/>
        <dbReference type="ChEBI" id="CHEBI:61978"/>
        <dbReference type="ChEBI" id="CHEBI:456216"/>
        <dbReference type="EC" id="2.7.10.1"/>
    </reaction>
</comment>
<dbReference type="Pfam" id="PF21314">
    <property type="entry name" value="TM_ErbB1"/>
    <property type="match status" value="1"/>
</dbReference>
<dbReference type="FunFam" id="3.30.200.20:FF:000044">
    <property type="entry name" value="Receptor protein-tyrosine kinase"/>
    <property type="match status" value="1"/>
</dbReference>
<dbReference type="Gene3D" id="1.10.510.10">
    <property type="entry name" value="Transferase(Phosphotransferase) domain 1"/>
    <property type="match status" value="1"/>
</dbReference>
<dbReference type="InterPro" id="IPR016245">
    <property type="entry name" value="Tyr_kinase_EGF/ERB/XmrK_rcpt"/>
</dbReference>
<feature type="active site" description="Proton acceptor" evidence="26">
    <location>
        <position position="823"/>
    </location>
</feature>
<keyword evidence="7 29" id="KW-0812">Transmembrane</keyword>
<dbReference type="GO" id="GO:0043235">
    <property type="term" value="C:receptor complex"/>
    <property type="evidence" value="ECO:0007669"/>
    <property type="project" value="TreeGrafter"/>
</dbReference>
<feature type="binding site" evidence="27">
    <location>
        <begin position="704"/>
        <end position="712"/>
    </location>
    <ligand>
        <name>ATP</name>
        <dbReference type="ChEBI" id="CHEBI:30616"/>
    </ligand>
</feature>
<dbReference type="InterPro" id="IPR050122">
    <property type="entry name" value="RTK"/>
</dbReference>
<comment type="subcellular location">
    <subcellularLocation>
        <location evidence="2">Cell membrane</location>
        <topology evidence="2">Single-pass type I membrane protein</topology>
    </subcellularLocation>
    <subcellularLocation>
        <location evidence="1">Nucleus</location>
    </subcellularLocation>
</comment>
<keyword evidence="17 25" id="KW-0829">Tyrosine-protein kinase</keyword>
<dbReference type="OMA" id="KNTMATQ"/>
<dbReference type="CDD" id="cd00064">
    <property type="entry name" value="FU"/>
    <property type="match status" value="3"/>
</dbReference>
<dbReference type="InterPro" id="IPR020635">
    <property type="entry name" value="Tyr_kinase_cat_dom"/>
</dbReference>
<dbReference type="InterPro" id="IPR032778">
    <property type="entry name" value="GF_recep_IV"/>
</dbReference>
<evidence type="ECO:0000256" key="2">
    <source>
        <dbReference type="ARBA" id="ARBA00004251"/>
    </source>
</evidence>
<keyword evidence="14 29" id="KW-1133">Transmembrane helix</keyword>
<dbReference type="GO" id="GO:0043066">
    <property type="term" value="P:negative regulation of apoptotic process"/>
    <property type="evidence" value="ECO:0007669"/>
    <property type="project" value="TreeGrafter"/>
</dbReference>
<dbReference type="InterPro" id="IPR006212">
    <property type="entry name" value="Furin_repeat"/>
</dbReference>
<dbReference type="FunFam" id="2.10.220.10:FF:000001">
    <property type="entry name" value="Receptor protein-tyrosine kinase"/>
    <property type="match status" value="1"/>
</dbReference>
<dbReference type="InterPro" id="IPR006211">
    <property type="entry name" value="Furin-like_Cys-rich_dom"/>
</dbReference>
<feature type="chain" id="PRO_5019412643" description="Receptor protein-tyrosine kinase" evidence="30">
    <location>
        <begin position="25"/>
        <end position="1208"/>
    </location>
</feature>
<evidence type="ECO:0000256" key="18">
    <source>
        <dbReference type="ARBA" id="ARBA00023157"/>
    </source>
</evidence>
<evidence type="ECO:0000256" key="12">
    <source>
        <dbReference type="ARBA" id="ARBA00022840"/>
    </source>
</evidence>
<dbReference type="PRINTS" id="PR00109">
    <property type="entry name" value="TYRKINASE"/>
</dbReference>
<dbReference type="Proteomes" id="UP000288216">
    <property type="component" value="Unassembled WGS sequence"/>
</dbReference>
<dbReference type="InterPro" id="IPR009030">
    <property type="entry name" value="Growth_fac_rcpt_cys_sf"/>
</dbReference>
<dbReference type="InterPro" id="IPR000494">
    <property type="entry name" value="Rcpt_L-dom"/>
</dbReference>
<evidence type="ECO:0000256" key="13">
    <source>
        <dbReference type="ARBA" id="ARBA00022843"/>
    </source>
</evidence>
<dbReference type="SUPFAM" id="SSF52058">
    <property type="entry name" value="L domain-like"/>
    <property type="match status" value="2"/>
</dbReference>
<dbReference type="SUPFAM" id="SSF56112">
    <property type="entry name" value="Protein kinase-like (PK-like)"/>
    <property type="match status" value="1"/>
</dbReference>
<keyword evidence="4" id="KW-1003">Cell membrane</keyword>
<evidence type="ECO:0000256" key="4">
    <source>
        <dbReference type="ARBA" id="ARBA00022475"/>
    </source>
</evidence>
<dbReference type="GO" id="GO:0022008">
    <property type="term" value="P:neurogenesis"/>
    <property type="evidence" value="ECO:0007669"/>
    <property type="project" value="TreeGrafter"/>
</dbReference>
<reference evidence="32 33" key="1">
    <citation type="journal article" date="2018" name="Nat. Ecol. Evol.">
        <title>Shark genomes provide insights into elasmobranch evolution and the origin of vertebrates.</title>
        <authorList>
            <person name="Hara Y"/>
            <person name="Yamaguchi K"/>
            <person name="Onimaru K"/>
            <person name="Kadota M"/>
            <person name="Koyanagi M"/>
            <person name="Keeley SD"/>
            <person name="Tatsumi K"/>
            <person name="Tanaka K"/>
            <person name="Motone F"/>
            <person name="Kageyama Y"/>
            <person name="Nozu R"/>
            <person name="Adachi N"/>
            <person name="Nishimura O"/>
            <person name="Nakagawa R"/>
            <person name="Tanegashima C"/>
            <person name="Kiyatake I"/>
            <person name="Matsumoto R"/>
            <person name="Murakumo K"/>
            <person name="Nishida K"/>
            <person name="Terakita A"/>
            <person name="Kuratani S"/>
            <person name="Sato K"/>
            <person name="Hyodo S Kuraku.S."/>
        </authorList>
    </citation>
    <scope>NUCLEOTIDE SEQUENCE [LARGE SCALE GENOMIC DNA]</scope>
</reference>
<evidence type="ECO:0000313" key="32">
    <source>
        <dbReference type="EMBL" id="GCB61697.1"/>
    </source>
</evidence>
<evidence type="ECO:0000256" key="8">
    <source>
        <dbReference type="ARBA" id="ARBA00022729"/>
    </source>
</evidence>
<evidence type="ECO:0000256" key="30">
    <source>
        <dbReference type="SAM" id="SignalP"/>
    </source>
</evidence>
<evidence type="ECO:0000256" key="21">
    <source>
        <dbReference type="ARBA" id="ARBA00023170"/>
    </source>
</evidence>
<evidence type="ECO:0000256" key="9">
    <source>
        <dbReference type="ARBA" id="ARBA00022737"/>
    </source>
</evidence>
<evidence type="ECO:0000256" key="10">
    <source>
        <dbReference type="ARBA" id="ARBA00022741"/>
    </source>
</evidence>
<keyword evidence="13" id="KW-0832">Ubl conjugation</keyword>
<evidence type="ECO:0000256" key="5">
    <source>
        <dbReference type="ARBA" id="ARBA00022553"/>
    </source>
</evidence>
<keyword evidence="15" id="KW-0805">Transcription regulation</keyword>
<dbReference type="GO" id="GO:0005006">
    <property type="term" value="F:epidermal growth factor receptor activity"/>
    <property type="evidence" value="ECO:0007669"/>
    <property type="project" value="TreeGrafter"/>
</dbReference>
<dbReference type="InterPro" id="IPR017441">
    <property type="entry name" value="Protein_kinase_ATP_BS"/>
</dbReference>
<evidence type="ECO:0000256" key="6">
    <source>
        <dbReference type="ARBA" id="ARBA00022679"/>
    </source>
</evidence>
<evidence type="ECO:0000256" key="17">
    <source>
        <dbReference type="ARBA" id="ARBA00023137"/>
    </source>
</evidence>
<dbReference type="GO" id="GO:0010647">
    <property type="term" value="P:positive regulation of cell communication"/>
    <property type="evidence" value="ECO:0007669"/>
    <property type="project" value="UniProtKB-ARBA"/>
</dbReference>
<dbReference type="FunFam" id="3.80.20.20:FF:000004">
    <property type="entry name" value="Receptor protein-tyrosine kinase"/>
    <property type="match status" value="1"/>
</dbReference>
<dbReference type="PANTHER" id="PTHR24416:SF91">
    <property type="entry name" value="EPIDERMAL GROWTH FACTOR RECEPTOR"/>
    <property type="match status" value="1"/>
</dbReference>
<dbReference type="InterPro" id="IPR001245">
    <property type="entry name" value="Ser-Thr/Tyr_kinase_cat_dom"/>
</dbReference>
<evidence type="ECO:0000256" key="25">
    <source>
        <dbReference type="PIRNR" id="PIRNR000619"/>
    </source>
</evidence>
<dbReference type="Gene3D" id="3.80.20.20">
    <property type="entry name" value="Receptor L-domain"/>
    <property type="match status" value="2"/>
</dbReference>
<dbReference type="InterPro" id="IPR044912">
    <property type="entry name" value="Egfr_JX_dom"/>
</dbReference>